<evidence type="ECO:0000313" key="2">
    <source>
        <dbReference type="EMBL" id="KAK8076979.1"/>
    </source>
</evidence>
<gene>
    <name evidence="2" type="ORF">PG996_003149</name>
</gene>
<dbReference type="EMBL" id="JAQQWM010000002">
    <property type="protein sequence ID" value="KAK8076979.1"/>
    <property type="molecule type" value="Genomic_DNA"/>
</dbReference>
<name>A0ABR1W0F6_9PEZI</name>
<organism evidence="2 3">
    <name type="scientific">Apiospora saccharicola</name>
    <dbReference type="NCBI Taxonomy" id="335842"/>
    <lineage>
        <taxon>Eukaryota</taxon>
        <taxon>Fungi</taxon>
        <taxon>Dikarya</taxon>
        <taxon>Ascomycota</taxon>
        <taxon>Pezizomycotina</taxon>
        <taxon>Sordariomycetes</taxon>
        <taxon>Xylariomycetidae</taxon>
        <taxon>Amphisphaeriales</taxon>
        <taxon>Apiosporaceae</taxon>
        <taxon>Apiospora</taxon>
    </lineage>
</organism>
<sequence length="448" mass="51121">MHVLARTAGLIEMCDWAQSSKLLVEKSLKARQGCSDMNHDVYAQLPSDLLGWRSCQPAAAGTSARPRATFVSTYDEAVNTESDGKALQDVHRDTIGQPSFHPFIRLPPELRRHIWDLALSRRIIPTLEGVWDKQPDGTVIDELETSWPTYATYAFERRHRPPGVAHACREGRDVAGLGRMVSADNSKSILAQERERYPTGDSVGYTWFDPERDTLLVELDFPNYTYASTAVEGHANQVIKDLASCVRHVILTDCRDDEPHCFIEGLFNPWLFPCLETIGITTRVLYIDETKNYLLLRTVFDVLRDDHDCLIIHLPEEEIADAHEVEQLQRRLREISADGEIDNVCKWLTLLKEPPQPQYPGGHVLDRAGNLRQEYVNQCAMRTPLDGLRAWDSLEYPEDMEQDDYYPNVLYHGEDPDENSLWTLITPPGWDEYAVSLCPKIYKVAWAI</sequence>
<dbReference type="Pfam" id="PF20150">
    <property type="entry name" value="2EXR"/>
    <property type="match status" value="1"/>
</dbReference>
<proteinExistence type="predicted"/>
<dbReference type="PANTHER" id="PTHR35910">
    <property type="entry name" value="2EXR DOMAIN-CONTAINING PROTEIN"/>
    <property type="match status" value="1"/>
</dbReference>
<comment type="caution">
    <text evidence="2">The sequence shown here is derived from an EMBL/GenBank/DDBJ whole genome shotgun (WGS) entry which is preliminary data.</text>
</comment>
<dbReference type="Proteomes" id="UP001446871">
    <property type="component" value="Unassembled WGS sequence"/>
</dbReference>
<protein>
    <recommendedName>
        <fullName evidence="1">2EXR domain-containing protein</fullName>
    </recommendedName>
</protein>
<evidence type="ECO:0000313" key="3">
    <source>
        <dbReference type="Proteomes" id="UP001446871"/>
    </source>
</evidence>
<dbReference type="InterPro" id="IPR045518">
    <property type="entry name" value="2EXR"/>
</dbReference>
<reference evidence="2 3" key="1">
    <citation type="submission" date="2023-01" db="EMBL/GenBank/DDBJ databases">
        <title>Analysis of 21 Apiospora genomes using comparative genomics revels a genus with tremendous synthesis potential of carbohydrate active enzymes and secondary metabolites.</title>
        <authorList>
            <person name="Sorensen T."/>
        </authorList>
    </citation>
    <scope>NUCLEOTIDE SEQUENCE [LARGE SCALE GENOMIC DNA]</scope>
    <source>
        <strain evidence="2 3">CBS 83171</strain>
    </source>
</reference>
<dbReference type="PANTHER" id="PTHR35910:SF1">
    <property type="entry name" value="2EXR DOMAIN-CONTAINING PROTEIN"/>
    <property type="match status" value="1"/>
</dbReference>
<evidence type="ECO:0000259" key="1">
    <source>
        <dbReference type="Pfam" id="PF20150"/>
    </source>
</evidence>
<feature type="domain" description="2EXR" evidence="1">
    <location>
        <begin position="100"/>
        <end position="215"/>
    </location>
</feature>
<accession>A0ABR1W0F6</accession>
<keyword evidence="3" id="KW-1185">Reference proteome</keyword>